<dbReference type="GO" id="GO:0004252">
    <property type="term" value="F:serine-type endopeptidase activity"/>
    <property type="evidence" value="ECO:0007669"/>
    <property type="project" value="UniProtKB-UniRule"/>
</dbReference>
<protein>
    <submittedName>
        <fullName evidence="8">S8 family serine peptidase</fullName>
    </submittedName>
</protein>
<dbReference type="InterPro" id="IPR013783">
    <property type="entry name" value="Ig-like_fold"/>
</dbReference>
<sequence>MFTPLKAPFRHGWLVLILLLLVTGPVSAQQISGHGSRTVPYTVVYKLKATTQANARTTQANTLQAALARVSAKDVHQKFPNAGASGISRRASKSDITQIYQATYSSALDFETVKRTLLATGTIAYVEPLYLREPFMGTTDPFSDSTKTTAYYLKLIKAYGAWDIEQGDTSIVIGVADTGFRTDHLDLKDNIKYNYADPIDGIDNDGDGYTDNYAGWDFADNDNNVSHAPRWGGHGMGVAGVAVATPNNGTGLAGVGFKSKILPLKVFSSNSDGTFGGGYDAIVYAADKGCKIINLSWGGEGYSQYEQDIINYAVLDKDVVIVSAAGNTRQQLNLYPASYANVLSVGGSDKNDNKYKDYTWSHYIDLMAPSMDIYTTAVNNNNAYGYNWGSSFASPMVAGAAALVRAHYPELNAQQVMERLRITTDNIYSIAANQPYQDMLGTGRLNIKKALTQQNLKAVRCTAFHVQNNRSAQSGSTVALEAAFQNILAPISNLQVTLSSNSPFITIANNTLTIGSMASMAETNNYQAPFQVTISPEIPINTTVAFRLGFTDGTYTDFQYFELTVNPDFHTLDANNLRLTVNSKGNLGYNGLNFNQGIGMTYKNSTSMLFEGGLMVGVSDMRVSDNLRNANWQNDGDFTPLQNARIAYDTPLATQQVRGLIQDIYPATNTVGVEIKHRSLAWNTNPDKDYVIQEFIIKNITPDTLKNVAAALFADWDVGIYYQNAAEWDSTRNLGYVYNTRSVLPVVGIKLLTPGAPVYYAIDNMGGAGSIAVEDGFTSAEKYAMLSGGVSRTIANGNGNGDNVSHVVGSMAPAIAPGQSQVVSFAILAGDDLDALKEHADAAQLKYKQIKSGPAPVAVETTVCAGSTYTWQPTTGSKYNFYADPEKKTLLSSGSNYTITNFSKNTIIYATNADSLFESEIVAATINLPQTPVADFAAAAVTLHANTPVVFEDKSLNGANWQWDFGNGTIVTDQNPVYTFTEQGTYEVMLQVTDPSGCLQHSITKTFNVREPLSKDKAEMYAQLTDVYPNPSLGLVRINWAADATIASPPEIWFTDQVGRRFSAPVKTIAAKELEFDFSNMPNGLYIAHFTYKDTNFIKRILLMR</sequence>
<feature type="chain" id="PRO_5025687583" evidence="6">
    <location>
        <begin position="29"/>
        <end position="1105"/>
    </location>
</feature>
<dbReference type="AlphaFoldDB" id="A0A6B2H2T7"/>
<feature type="signal peptide" evidence="6">
    <location>
        <begin position="1"/>
        <end position="28"/>
    </location>
</feature>
<evidence type="ECO:0000313" key="8">
    <source>
        <dbReference type="EMBL" id="NDK56643.1"/>
    </source>
</evidence>
<dbReference type="CDD" id="cd00146">
    <property type="entry name" value="PKD"/>
    <property type="match status" value="1"/>
</dbReference>
<evidence type="ECO:0000256" key="3">
    <source>
        <dbReference type="ARBA" id="ARBA00022801"/>
    </source>
</evidence>
<dbReference type="Gene3D" id="2.60.40.10">
    <property type="entry name" value="Immunoglobulins"/>
    <property type="match status" value="1"/>
</dbReference>
<dbReference type="Pfam" id="PF00082">
    <property type="entry name" value="Peptidase_S8"/>
    <property type="match status" value="1"/>
</dbReference>
<evidence type="ECO:0000259" key="7">
    <source>
        <dbReference type="PROSITE" id="PS50093"/>
    </source>
</evidence>
<dbReference type="EMBL" id="JAAEAA010000014">
    <property type="protein sequence ID" value="NDK56643.1"/>
    <property type="molecule type" value="Genomic_DNA"/>
</dbReference>
<evidence type="ECO:0000313" key="9">
    <source>
        <dbReference type="Proteomes" id="UP000478546"/>
    </source>
</evidence>
<dbReference type="InterPro" id="IPR022409">
    <property type="entry name" value="PKD/Chitinase_dom"/>
</dbReference>
<dbReference type="Gene3D" id="3.40.50.200">
    <property type="entry name" value="Peptidase S8/S53 domain"/>
    <property type="match status" value="1"/>
</dbReference>
<dbReference type="PROSITE" id="PS51892">
    <property type="entry name" value="SUBTILASE"/>
    <property type="match status" value="1"/>
</dbReference>
<dbReference type="InterPro" id="IPR000601">
    <property type="entry name" value="PKD_dom"/>
</dbReference>
<evidence type="ECO:0000256" key="6">
    <source>
        <dbReference type="SAM" id="SignalP"/>
    </source>
</evidence>
<organism evidence="8 9">
    <name type="scientific">Pontibacter fetidus</name>
    <dbReference type="NCBI Taxonomy" id="2700082"/>
    <lineage>
        <taxon>Bacteria</taxon>
        <taxon>Pseudomonadati</taxon>
        <taxon>Bacteroidota</taxon>
        <taxon>Cytophagia</taxon>
        <taxon>Cytophagales</taxon>
        <taxon>Hymenobacteraceae</taxon>
        <taxon>Pontibacter</taxon>
    </lineage>
</organism>
<dbReference type="RefSeq" id="WP_162346698.1">
    <property type="nucleotide sequence ID" value="NZ_JAAEAA010000014.1"/>
</dbReference>
<dbReference type="InterPro" id="IPR015500">
    <property type="entry name" value="Peptidase_S8_subtilisin-rel"/>
</dbReference>
<feature type="active site" description="Charge relay system" evidence="5">
    <location>
        <position position="391"/>
    </location>
</feature>
<evidence type="ECO:0000256" key="2">
    <source>
        <dbReference type="ARBA" id="ARBA00022670"/>
    </source>
</evidence>
<keyword evidence="9" id="KW-1185">Reference proteome</keyword>
<comment type="similarity">
    <text evidence="1 5">Belongs to the peptidase S8 family.</text>
</comment>
<keyword evidence="6" id="KW-0732">Signal</keyword>
<name>A0A6B2H2T7_9BACT</name>
<dbReference type="PROSITE" id="PS00137">
    <property type="entry name" value="SUBTILASE_HIS"/>
    <property type="match status" value="1"/>
</dbReference>
<dbReference type="Pfam" id="PF18911">
    <property type="entry name" value="PKD_4"/>
    <property type="match status" value="1"/>
</dbReference>
<dbReference type="InterPro" id="IPR000209">
    <property type="entry name" value="Peptidase_S8/S53_dom"/>
</dbReference>
<dbReference type="GO" id="GO:0006508">
    <property type="term" value="P:proteolysis"/>
    <property type="evidence" value="ECO:0007669"/>
    <property type="project" value="UniProtKB-KW"/>
</dbReference>
<dbReference type="SUPFAM" id="SSF52743">
    <property type="entry name" value="Subtilisin-like"/>
    <property type="match status" value="1"/>
</dbReference>
<dbReference type="InterPro" id="IPR036852">
    <property type="entry name" value="Peptidase_S8/S53_dom_sf"/>
</dbReference>
<reference evidence="8 9" key="1">
    <citation type="submission" date="2020-01" db="EMBL/GenBank/DDBJ databases">
        <authorList>
            <person name="Kim M.K."/>
        </authorList>
    </citation>
    <scope>NUCLEOTIDE SEQUENCE [LARGE SCALE GENOMIC DNA]</scope>
    <source>
        <strain evidence="8 9">BT213</strain>
    </source>
</reference>
<dbReference type="InterPro" id="IPR035986">
    <property type="entry name" value="PKD_dom_sf"/>
</dbReference>
<dbReference type="PANTHER" id="PTHR43399">
    <property type="entry name" value="SUBTILISIN-RELATED"/>
    <property type="match status" value="1"/>
</dbReference>
<feature type="active site" description="Charge relay system" evidence="5">
    <location>
        <position position="234"/>
    </location>
</feature>
<dbReference type="SUPFAM" id="SSF49299">
    <property type="entry name" value="PKD domain"/>
    <property type="match status" value="1"/>
</dbReference>
<proteinExistence type="inferred from homology"/>
<dbReference type="PRINTS" id="PR00723">
    <property type="entry name" value="SUBTILISIN"/>
</dbReference>
<evidence type="ECO:0000256" key="1">
    <source>
        <dbReference type="ARBA" id="ARBA00011073"/>
    </source>
</evidence>
<gene>
    <name evidence="8" type="ORF">GWO68_12005</name>
</gene>
<feature type="active site" description="Charge relay system" evidence="5">
    <location>
        <position position="177"/>
    </location>
</feature>
<dbReference type="SMART" id="SM00089">
    <property type="entry name" value="PKD"/>
    <property type="match status" value="1"/>
</dbReference>
<dbReference type="PANTHER" id="PTHR43399:SF4">
    <property type="entry name" value="CELL WALL-ASSOCIATED PROTEASE"/>
    <property type="match status" value="1"/>
</dbReference>
<keyword evidence="4 5" id="KW-0720">Serine protease</keyword>
<accession>A0A6B2H2T7</accession>
<dbReference type="Proteomes" id="UP000478546">
    <property type="component" value="Unassembled WGS sequence"/>
</dbReference>
<keyword evidence="3 5" id="KW-0378">Hydrolase</keyword>
<feature type="domain" description="PKD" evidence="7">
    <location>
        <begin position="961"/>
        <end position="997"/>
    </location>
</feature>
<dbReference type="InterPro" id="IPR022398">
    <property type="entry name" value="Peptidase_S8_His-AS"/>
</dbReference>
<evidence type="ECO:0000256" key="5">
    <source>
        <dbReference type="PROSITE-ProRule" id="PRU01240"/>
    </source>
</evidence>
<evidence type="ECO:0000256" key="4">
    <source>
        <dbReference type="ARBA" id="ARBA00022825"/>
    </source>
</evidence>
<dbReference type="PROSITE" id="PS50093">
    <property type="entry name" value="PKD"/>
    <property type="match status" value="1"/>
</dbReference>
<keyword evidence="2 5" id="KW-0645">Protease</keyword>
<comment type="caution">
    <text evidence="8">The sequence shown here is derived from an EMBL/GenBank/DDBJ whole genome shotgun (WGS) entry which is preliminary data.</text>
</comment>
<dbReference type="InterPro" id="IPR051048">
    <property type="entry name" value="Peptidase_S8/S53_subtilisin"/>
</dbReference>